<dbReference type="STRING" id="351656.Xvie_01664"/>
<dbReference type="EMBL" id="MUBJ01000020">
    <property type="protein sequence ID" value="OTA15064.1"/>
    <property type="molecule type" value="Genomic_DNA"/>
</dbReference>
<evidence type="ECO:0000313" key="7">
    <source>
        <dbReference type="EMBL" id="OTA15064.1"/>
    </source>
</evidence>
<comment type="caution">
    <text evidence="8">The sequence shown here is derived from an EMBL/GenBank/DDBJ whole genome shotgun (WGS) entry which is preliminary data.</text>
</comment>
<dbReference type="SUPFAM" id="SSF52467">
    <property type="entry name" value="DHS-like NAD/FAD-binding domain"/>
    <property type="match status" value="1"/>
</dbReference>
<dbReference type="GO" id="GO:0030976">
    <property type="term" value="F:thiamine pyrophosphate binding"/>
    <property type="evidence" value="ECO:0007669"/>
    <property type="project" value="InterPro"/>
</dbReference>
<dbReference type="InterPro" id="IPR045229">
    <property type="entry name" value="TPP_enz"/>
</dbReference>
<dbReference type="GO" id="GO:0003984">
    <property type="term" value="F:acetolactate synthase activity"/>
    <property type="evidence" value="ECO:0007669"/>
    <property type="project" value="TreeGrafter"/>
</dbReference>
<dbReference type="CDD" id="cd00568">
    <property type="entry name" value="TPP_enzymes"/>
    <property type="match status" value="1"/>
</dbReference>
<evidence type="ECO:0000313" key="8">
    <source>
        <dbReference type="EMBL" id="OTA16581.1"/>
    </source>
</evidence>
<dbReference type="Proteomes" id="UP000194350">
    <property type="component" value="Unassembled WGS sequence"/>
</dbReference>
<dbReference type="GO" id="GO:0009099">
    <property type="term" value="P:L-valine biosynthetic process"/>
    <property type="evidence" value="ECO:0007669"/>
    <property type="project" value="TreeGrafter"/>
</dbReference>
<dbReference type="InterPro" id="IPR029061">
    <property type="entry name" value="THDP-binding"/>
</dbReference>
<evidence type="ECO:0000259" key="5">
    <source>
        <dbReference type="Pfam" id="PF02775"/>
    </source>
</evidence>
<dbReference type="Pfam" id="PF02776">
    <property type="entry name" value="TPP_enzyme_N"/>
    <property type="match status" value="1"/>
</dbReference>
<dbReference type="GO" id="GO:0050660">
    <property type="term" value="F:flavin adenine dinucleotide binding"/>
    <property type="evidence" value="ECO:0007669"/>
    <property type="project" value="TreeGrafter"/>
</dbReference>
<organism evidence="8 9">
    <name type="scientific">Xenorhabdus vietnamensis</name>
    <dbReference type="NCBI Taxonomy" id="351656"/>
    <lineage>
        <taxon>Bacteria</taxon>
        <taxon>Pseudomonadati</taxon>
        <taxon>Pseudomonadota</taxon>
        <taxon>Gammaproteobacteria</taxon>
        <taxon>Enterobacterales</taxon>
        <taxon>Morganellaceae</taxon>
        <taxon>Xenorhabdus</taxon>
    </lineage>
</organism>
<dbReference type="InterPro" id="IPR011766">
    <property type="entry name" value="TPP_enzyme_TPP-bd"/>
</dbReference>
<reference evidence="8 9" key="1">
    <citation type="submission" date="2016-10" db="EMBL/GenBank/DDBJ databases">
        <title>Systematic genetic and metabolomic analysis of Xenorhabdus and Photorhabdus spp., highlights the requirements for a dual symbiotic and pathogenic life style.</title>
        <authorList>
            <person name="Tobias N.J."/>
            <person name="Wolff H."/>
            <person name="Djahanschiri B."/>
            <person name="Pidot S.J."/>
            <person name="Stinear T.P."/>
            <person name="Ebersberger I."/>
            <person name="Bode H.B."/>
        </authorList>
    </citation>
    <scope>NUCLEOTIDE SEQUENCE [LARGE SCALE GENOMIC DNA]</scope>
    <source>
        <strain evidence="8 9">DSM 22392</strain>
    </source>
</reference>
<dbReference type="PANTHER" id="PTHR18968:SF13">
    <property type="entry name" value="ACETOLACTATE SYNTHASE CATALYTIC SUBUNIT, MITOCHONDRIAL"/>
    <property type="match status" value="1"/>
</dbReference>
<dbReference type="PANTHER" id="PTHR18968">
    <property type="entry name" value="THIAMINE PYROPHOSPHATE ENZYMES"/>
    <property type="match status" value="1"/>
</dbReference>
<name>A0A1Y2SCW0_9GAMM</name>
<dbReference type="AlphaFoldDB" id="A0A1Y2SCW0"/>
<evidence type="ECO:0000259" key="6">
    <source>
        <dbReference type="Pfam" id="PF02776"/>
    </source>
</evidence>
<evidence type="ECO:0000256" key="2">
    <source>
        <dbReference type="ARBA" id="ARBA00023052"/>
    </source>
</evidence>
<dbReference type="EMBL" id="MUBJ01000007">
    <property type="protein sequence ID" value="OTA16581.1"/>
    <property type="molecule type" value="Genomic_DNA"/>
</dbReference>
<feature type="domain" description="Thiamine pyrophosphate enzyme N-terminal TPP-binding" evidence="6">
    <location>
        <begin position="4"/>
        <end position="54"/>
    </location>
</feature>
<keyword evidence="9" id="KW-1185">Reference proteome</keyword>
<gene>
    <name evidence="8" type="ORF">Xvie_01664</name>
    <name evidence="7" type="ORF">Xvie_03154</name>
</gene>
<dbReference type="GO" id="GO:0009097">
    <property type="term" value="P:isoleucine biosynthetic process"/>
    <property type="evidence" value="ECO:0007669"/>
    <property type="project" value="TreeGrafter"/>
</dbReference>
<feature type="domain" description="Thiamine pyrophosphate enzyme TPP-binding" evidence="5">
    <location>
        <begin position="334"/>
        <end position="477"/>
    </location>
</feature>
<evidence type="ECO:0000256" key="3">
    <source>
        <dbReference type="RuleBase" id="RU362132"/>
    </source>
</evidence>
<dbReference type="Gene3D" id="3.40.50.1220">
    <property type="entry name" value="TPP-binding domain"/>
    <property type="match status" value="1"/>
</dbReference>
<dbReference type="GO" id="GO:0000287">
    <property type="term" value="F:magnesium ion binding"/>
    <property type="evidence" value="ECO:0007669"/>
    <property type="project" value="InterPro"/>
</dbReference>
<protein>
    <submittedName>
        <fullName evidence="8">Acetolactate synthase 3 catalytic subunit</fullName>
    </submittedName>
</protein>
<feature type="domain" description="Thiamine pyrophosphate enzyme central" evidence="4">
    <location>
        <begin position="142"/>
        <end position="271"/>
    </location>
</feature>
<dbReference type="Gene3D" id="3.40.50.970">
    <property type="match status" value="2"/>
</dbReference>
<dbReference type="Pfam" id="PF00205">
    <property type="entry name" value="TPP_enzyme_M"/>
    <property type="match status" value="1"/>
</dbReference>
<evidence type="ECO:0000259" key="4">
    <source>
        <dbReference type="Pfam" id="PF00205"/>
    </source>
</evidence>
<evidence type="ECO:0000313" key="9">
    <source>
        <dbReference type="Proteomes" id="UP000194350"/>
    </source>
</evidence>
<dbReference type="InterPro" id="IPR029035">
    <property type="entry name" value="DHS-like_NAD/FAD-binding_dom"/>
</dbReference>
<sequence length="503" mass="55367">MCQQVPAIAFATAGPGISNALTGLKAAKLDGAKVIFISSITSVAPSGKWSLQETTVQDIEGLVLSDGCGYFDEVIIISKKEDYHDVEKKLRKGLNKKEGYIVGIFLTTKAQQEIIDSENDEKILLPYDDLGDHVKHYSQEIADLIINKNAIFWAGFGARHASTLLTQIAVKTNSQVISTPRGKGIFDEKHHLYVGTSGLGSDTESINKILHCPSLSAVIIMGTRLGELSSSYIQNSLDKVKVYYIGLNVQEVKKNLPPHSVLIDCDIETFITLINTYVSEKSIPSDHIKTISTLCDSNKYYSDPAKNVCHPLDVMRVIQEIVIDMFDCYVAVEAGNSFVWANRYLKFSNPLRYRINTAYGAMGHYACGLIGIAASKERCAVGIIGDGSMLMSNEVSTAVKYGLPAIWLVMNDASYNMCRQGVELLGNAQLDCDIPQVDFALFGQAIGATGYNVRNIKELREALFHAIEEKKPAVINVFIDKYVLPPLNDRVNTLKRLKEEAHG</sequence>
<dbReference type="SUPFAM" id="SSF52518">
    <property type="entry name" value="Thiamin diphosphate-binding fold (THDP-binding)"/>
    <property type="match status" value="1"/>
</dbReference>
<dbReference type="GO" id="GO:0005948">
    <property type="term" value="C:acetolactate synthase complex"/>
    <property type="evidence" value="ECO:0007669"/>
    <property type="project" value="TreeGrafter"/>
</dbReference>
<dbReference type="CDD" id="cd07035">
    <property type="entry name" value="TPP_PYR_POX_like"/>
    <property type="match status" value="1"/>
</dbReference>
<dbReference type="InterPro" id="IPR012001">
    <property type="entry name" value="Thiamin_PyroP_enz_TPP-bd_dom"/>
</dbReference>
<dbReference type="Pfam" id="PF02775">
    <property type="entry name" value="TPP_enzyme_C"/>
    <property type="match status" value="1"/>
</dbReference>
<dbReference type="InterPro" id="IPR012000">
    <property type="entry name" value="Thiamin_PyroP_enz_cen_dom"/>
</dbReference>
<proteinExistence type="inferred from homology"/>
<comment type="similarity">
    <text evidence="1 3">Belongs to the TPP enzyme family.</text>
</comment>
<keyword evidence="2 3" id="KW-0786">Thiamine pyrophosphate</keyword>
<dbReference type="OrthoDB" id="9785953at2"/>
<evidence type="ECO:0000256" key="1">
    <source>
        <dbReference type="ARBA" id="ARBA00007812"/>
    </source>
</evidence>
<accession>A0A1Y2SCW0</accession>